<dbReference type="InterPro" id="IPR000795">
    <property type="entry name" value="T_Tr_GTP-bd_dom"/>
</dbReference>
<gene>
    <name evidence="4" type="ORF">C2S53_018941</name>
</gene>
<evidence type="ECO:0000259" key="3">
    <source>
        <dbReference type="Pfam" id="PF00009"/>
    </source>
</evidence>
<dbReference type="GO" id="GO:0003924">
    <property type="term" value="F:GTPase activity"/>
    <property type="evidence" value="ECO:0007669"/>
    <property type="project" value="InterPro"/>
</dbReference>
<name>A0AAD4IM40_PERFH</name>
<evidence type="ECO:0000313" key="5">
    <source>
        <dbReference type="Proteomes" id="UP001190926"/>
    </source>
</evidence>
<keyword evidence="5" id="KW-1185">Reference proteome</keyword>
<keyword evidence="1" id="KW-0547">Nucleotide-binding</keyword>
<dbReference type="GO" id="GO:0005525">
    <property type="term" value="F:GTP binding"/>
    <property type="evidence" value="ECO:0007669"/>
    <property type="project" value="UniProtKB-KW"/>
</dbReference>
<organism evidence="4 5">
    <name type="scientific">Perilla frutescens var. hirtella</name>
    <name type="common">Perilla citriodora</name>
    <name type="synonym">Perilla setoyensis</name>
    <dbReference type="NCBI Taxonomy" id="608512"/>
    <lineage>
        <taxon>Eukaryota</taxon>
        <taxon>Viridiplantae</taxon>
        <taxon>Streptophyta</taxon>
        <taxon>Embryophyta</taxon>
        <taxon>Tracheophyta</taxon>
        <taxon>Spermatophyta</taxon>
        <taxon>Magnoliopsida</taxon>
        <taxon>eudicotyledons</taxon>
        <taxon>Gunneridae</taxon>
        <taxon>Pentapetalae</taxon>
        <taxon>asterids</taxon>
        <taxon>lamiids</taxon>
        <taxon>Lamiales</taxon>
        <taxon>Lamiaceae</taxon>
        <taxon>Nepetoideae</taxon>
        <taxon>Elsholtzieae</taxon>
        <taxon>Perilla</taxon>
    </lineage>
</organism>
<feature type="domain" description="Tr-type G" evidence="3">
    <location>
        <begin position="6"/>
        <end position="39"/>
    </location>
</feature>
<evidence type="ECO:0000256" key="1">
    <source>
        <dbReference type="ARBA" id="ARBA00022741"/>
    </source>
</evidence>
<dbReference type="Proteomes" id="UP001190926">
    <property type="component" value="Unassembled WGS sequence"/>
</dbReference>
<dbReference type="InterPro" id="IPR027417">
    <property type="entry name" value="P-loop_NTPase"/>
</dbReference>
<comment type="caution">
    <text evidence="4">The sequence shown here is derived from an EMBL/GenBank/DDBJ whole genome shotgun (WGS) entry which is preliminary data.</text>
</comment>
<dbReference type="Gene3D" id="3.40.50.300">
    <property type="entry name" value="P-loop containing nucleotide triphosphate hydrolases"/>
    <property type="match status" value="1"/>
</dbReference>
<reference evidence="4 5" key="1">
    <citation type="journal article" date="2021" name="Nat. Commun.">
        <title>Incipient diploidization of the medicinal plant Perilla within 10,000 years.</title>
        <authorList>
            <person name="Zhang Y."/>
            <person name="Shen Q."/>
            <person name="Leng L."/>
            <person name="Zhang D."/>
            <person name="Chen S."/>
            <person name="Shi Y."/>
            <person name="Ning Z."/>
            <person name="Chen S."/>
        </authorList>
    </citation>
    <scope>NUCLEOTIDE SEQUENCE [LARGE SCALE GENOMIC DNA]</scope>
    <source>
        <strain evidence="5">cv. PC099</strain>
    </source>
</reference>
<dbReference type="Pfam" id="PF00009">
    <property type="entry name" value="GTP_EFTU"/>
    <property type="match status" value="1"/>
</dbReference>
<keyword evidence="2" id="KW-0342">GTP-binding</keyword>
<evidence type="ECO:0000313" key="4">
    <source>
        <dbReference type="EMBL" id="KAH6755005.1"/>
    </source>
</evidence>
<dbReference type="InterPro" id="IPR050100">
    <property type="entry name" value="TRAFAC_GTPase_members"/>
</dbReference>
<dbReference type="PANTHER" id="PTHR23115">
    <property type="entry name" value="TRANSLATION FACTOR"/>
    <property type="match status" value="1"/>
</dbReference>
<evidence type="ECO:0000256" key="2">
    <source>
        <dbReference type="ARBA" id="ARBA00023134"/>
    </source>
</evidence>
<protein>
    <recommendedName>
        <fullName evidence="3">Tr-type G domain-containing protein</fullName>
    </recommendedName>
</protein>
<sequence>MIKEKIHINIAIIDHVDSGKSTTTGHLIYKLNGNDRRKFETIEYNFTVIDAPGHLLFIKNMISGTSQQLMVLRLVSQRTVRHVSMLYWPSLLVKQMICNCNKIVCIIRIVFQLVRADPLWWKLQVIEAG</sequence>
<dbReference type="AlphaFoldDB" id="A0AAD4IM40"/>
<proteinExistence type="predicted"/>
<accession>A0AAD4IM40</accession>
<dbReference type="EMBL" id="SDAM02029651">
    <property type="protein sequence ID" value="KAH6755005.1"/>
    <property type="molecule type" value="Genomic_DNA"/>
</dbReference>
<dbReference type="SUPFAM" id="SSF52540">
    <property type="entry name" value="P-loop containing nucleoside triphosphate hydrolases"/>
    <property type="match status" value="1"/>
</dbReference>